<keyword evidence="2" id="KW-1185">Reference proteome</keyword>
<accession>A0ACB9PYE0</accession>
<name>A0ACB9PYE0_BAUVA</name>
<evidence type="ECO:0000313" key="2">
    <source>
        <dbReference type="Proteomes" id="UP000828941"/>
    </source>
</evidence>
<sequence>MGRFKVALSMLSCVVLRKCMQVYHEYAYLFVDMAFILVTWIRFSGVVFRQSAAVSGRYSPMSSMITRQDH</sequence>
<reference evidence="1 2" key="1">
    <citation type="journal article" date="2022" name="DNA Res.">
        <title>Chromosomal-level genome assembly of the orchid tree Bauhinia variegata (Leguminosae; Cercidoideae) supports the allotetraploid origin hypothesis of Bauhinia.</title>
        <authorList>
            <person name="Zhong Y."/>
            <person name="Chen Y."/>
            <person name="Zheng D."/>
            <person name="Pang J."/>
            <person name="Liu Y."/>
            <person name="Luo S."/>
            <person name="Meng S."/>
            <person name="Qian L."/>
            <person name="Wei D."/>
            <person name="Dai S."/>
            <person name="Zhou R."/>
        </authorList>
    </citation>
    <scope>NUCLEOTIDE SEQUENCE [LARGE SCALE GENOMIC DNA]</scope>
    <source>
        <strain evidence="1">BV-YZ2020</strain>
    </source>
</reference>
<organism evidence="1 2">
    <name type="scientific">Bauhinia variegata</name>
    <name type="common">Purple orchid tree</name>
    <name type="synonym">Phanera variegata</name>
    <dbReference type="NCBI Taxonomy" id="167791"/>
    <lineage>
        <taxon>Eukaryota</taxon>
        <taxon>Viridiplantae</taxon>
        <taxon>Streptophyta</taxon>
        <taxon>Embryophyta</taxon>
        <taxon>Tracheophyta</taxon>
        <taxon>Spermatophyta</taxon>
        <taxon>Magnoliopsida</taxon>
        <taxon>eudicotyledons</taxon>
        <taxon>Gunneridae</taxon>
        <taxon>Pentapetalae</taxon>
        <taxon>rosids</taxon>
        <taxon>fabids</taxon>
        <taxon>Fabales</taxon>
        <taxon>Fabaceae</taxon>
        <taxon>Cercidoideae</taxon>
        <taxon>Cercideae</taxon>
        <taxon>Bauhiniinae</taxon>
        <taxon>Bauhinia</taxon>
    </lineage>
</organism>
<dbReference type="Proteomes" id="UP000828941">
    <property type="component" value="Chromosome 2"/>
</dbReference>
<comment type="caution">
    <text evidence="1">The sequence shown here is derived from an EMBL/GenBank/DDBJ whole genome shotgun (WGS) entry which is preliminary data.</text>
</comment>
<gene>
    <name evidence="1" type="ORF">L6164_002453</name>
</gene>
<protein>
    <submittedName>
        <fullName evidence="1">Uncharacterized protein</fullName>
    </submittedName>
</protein>
<evidence type="ECO:0000313" key="1">
    <source>
        <dbReference type="EMBL" id="KAI4353508.1"/>
    </source>
</evidence>
<proteinExistence type="predicted"/>
<dbReference type="EMBL" id="CM039427">
    <property type="protein sequence ID" value="KAI4353508.1"/>
    <property type="molecule type" value="Genomic_DNA"/>
</dbReference>